<name>A0A7J9B5F1_9ROSI</name>
<keyword evidence="2" id="KW-1185">Reference proteome</keyword>
<organism evidence="1 2">
    <name type="scientific">Gossypium laxum</name>
    <dbReference type="NCBI Taxonomy" id="34288"/>
    <lineage>
        <taxon>Eukaryota</taxon>
        <taxon>Viridiplantae</taxon>
        <taxon>Streptophyta</taxon>
        <taxon>Embryophyta</taxon>
        <taxon>Tracheophyta</taxon>
        <taxon>Spermatophyta</taxon>
        <taxon>Magnoliopsida</taxon>
        <taxon>eudicotyledons</taxon>
        <taxon>Gunneridae</taxon>
        <taxon>Pentapetalae</taxon>
        <taxon>rosids</taxon>
        <taxon>malvids</taxon>
        <taxon>Malvales</taxon>
        <taxon>Malvaceae</taxon>
        <taxon>Malvoideae</taxon>
        <taxon>Gossypium</taxon>
    </lineage>
</organism>
<comment type="caution">
    <text evidence="1">The sequence shown here is derived from an EMBL/GenBank/DDBJ whole genome shotgun (WGS) entry which is preliminary data.</text>
</comment>
<evidence type="ECO:0000313" key="1">
    <source>
        <dbReference type="EMBL" id="MBA0730834.1"/>
    </source>
</evidence>
<protein>
    <submittedName>
        <fullName evidence="1">Uncharacterized protein</fullName>
    </submittedName>
</protein>
<dbReference type="Proteomes" id="UP000593574">
    <property type="component" value="Unassembled WGS sequence"/>
</dbReference>
<dbReference type="EMBL" id="JABEZV010447684">
    <property type="protein sequence ID" value="MBA0730834.1"/>
    <property type="molecule type" value="Genomic_DNA"/>
</dbReference>
<gene>
    <name evidence="1" type="ORF">Golax_020554</name>
</gene>
<dbReference type="AlphaFoldDB" id="A0A7J9B5F1"/>
<accession>A0A7J9B5F1</accession>
<reference evidence="1 2" key="1">
    <citation type="journal article" date="2019" name="Genome Biol. Evol.">
        <title>Insights into the evolution of the New World diploid cottons (Gossypium, subgenus Houzingenia) based on genome sequencing.</title>
        <authorList>
            <person name="Grover C.E."/>
            <person name="Arick M.A. 2nd"/>
            <person name="Thrash A."/>
            <person name="Conover J.L."/>
            <person name="Sanders W.S."/>
            <person name="Peterson D.G."/>
            <person name="Frelichowski J.E."/>
            <person name="Scheffler J.A."/>
            <person name="Scheffler B.E."/>
            <person name="Wendel J.F."/>
        </authorList>
    </citation>
    <scope>NUCLEOTIDE SEQUENCE [LARGE SCALE GENOMIC DNA]</scope>
    <source>
        <strain evidence="1">4</strain>
        <tissue evidence="1">Leaf</tissue>
    </source>
</reference>
<evidence type="ECO:0000313" key="2">
    <source>
        <dbReference type="Proteomes" id="UP000593574"/>
    </source>
</evidence>
<proteinExistence type="predicted"/>
<dbReference type="PANTHER" id="PTHR47481:SF30">
    <property type="entry name" value="CCHC-TYPE DOMAIN-CONTAINING PROTEIN"/>
    <property type="match status" value="1"/>
</dbReference>
<dbReference type="PANTHER" id="PTHR47481">
    <property type="match status" value="1"/>
</dbReference>
<sequence length="137" mass="15203">MASPIPSAVLSDSVFFVKKIKLVLDDFNYLLWHRSQGVLPHLISMDSSAQIWRTLANLYGSKITSRLICGEIISDHEHVITILNCLSPKYESTIMVIAVSQVPYSVQGVTTMLLDFEARKQTIVADVPSSTNVATHQ</sequence>